<evidence type="ECO:0000256" key="6">
    <source>
        <dbReference type="SAM" id="Phobius"/>
    </source>
</evidence>
<feature type="transmembrane region" description="Helical" evidence="6">
    <location>
        <begin position="284"/>
        <end position="304"/>
    </location>
</feature>
<dbReference type="PANTHER" id="PTHR30250:SF11">
    <property type="entry name" value="O-ANTIGEN TRANSPORTER-RELATED"/>
    <property type="match status" value="1"/>
</dbReference>
<gene>
    <name evidence="7" type="ORF">SE16_05425</name>
</gene>
<keyword evidence="2" id="KW-1003">Cell membrane</keyword>
<feature type="transmembrane region" description="Helical" evidence="6">
    <location>
        <begin position="160"/>
        <end position="180"/>
    </location>
</feature>
<organism evidence="7 8">
    <name type="scientific">Ardenticatena maritima</name>
    <dbReference type="NCBI Taxonomy" id="872965"/>
    <lineage>
        <taxon>Bacteria</taxon>
        <taxon>Bacillati</taxon>
        <taxon>Chloroflexota</taxon>
        <taxon>Ardenticatenia</taxon>
        <taxon>Ardenticatenales</taxon>
        <taxon>Ardenticatenaceae</taxon>
        <taxon>Ardenticatena</taxon>
    </lineage>
</organism>
<keyword evidence="3 6" id="KW-0812">Transmembrane</keyword>
<keyword evidence="5 6" id="KW-0472">Membrane</keyword>
<reference evidence="7 8" key="1">
    <citation type="submission" date="2015-07" db="EMBL/GenBank/DDBJ databases">
        <title>Whole genome sequence of Ardenticatena maritima DSM 23922.</title>
        <authorList>
            <person name="Hemp J."/>
            <person name="Ward L.M."/>
            <person name="Pace L.A."/>
            <person name="Fischer W.W."/>
        </authorList>
    </citation>
    <scope>NUCLEOTIDE SEQUENCE [LARGE SCALE GENOMIC DNA]</scope>
    <source>
        <strain evidence="7 8">110S</strain>
    </source>
</reference>
<evidence type="ECO:0000313" key="8">
    <source>
        <dbReference type="Proteomes" id="UP000050502"/>
    </source>
</evidence>
<comment type="subcellular location">
    <subcellularLocation>
        <location evidence="1">Cell membrane</location>
        <topology evidence="1">Multi-pass membrane protein</topology>
    </subcellularLocation>
</comment>
<evidence type="ECO:0000256" key="3">
    <source>
        <dbReference type="ARBA" id="ARBA00022692"/>
    </source>
</evidence>
<evidence type="ECO:0000313" key="7">
    <source>
        <dbReference type="EMBL" id="KPL88665.1"/>
    </source>
</evidence>
<dbReference type="GO" id="GO:0005886">
    <property type="term" value="C:plasma membrane"/>
    <property type="evidence" value="ECO:0007669"/>
    <property type="project" value="UniProtKB-SubCell"/>
</dbReference>
<feature type="transmembrane region" description="Helical" evidence="6">
    <location>
        <begin position="100"/>
        <end position="123"/>
    </location>
</feature>
<feature type="transmembrane region" description="Helical" evidence="6">
    <location>
        <begin position="316"/>
        <end position="339"/>
    </location>
</feature>
<comment type="caution">
    <text evidence="7">The sequence shown here is derived from an EMBL/GenBank/DDBJ whole genome shotgun (WGS) entry which is preliminary data.</text>
</comment>
<keyword evidence="4 6" id="KW-1133">Transmembrane helix</keyword>
<name>A0A0P6YAF3_9CHLR</name>
<dbReference type="InterPro" id="IPR002797">
    <property type="entry name" value="Polysacc_synth"/>
</dbReference>
<feature type="transmembrane region" description="Helical" evidence="6">
    <location>
        <begin position="135"/>
        <end position="154"/>
    </location>
</feature>
<dbReference type="Proteomes" id="UP000050502">
    <property type="component" value="Unassembled WGS sequence"/>
</dbReference>
<feature type="transmembrane region" description="Helical" evidence="6">
    <location>
        <begin position="65"/>
        <end position="88"/>
    </location>
</feature>
<dbReference type="PATRIC" id="fig|872965.6.peg.1110"/>
<dbReference type="InterPro" id="IPR050833">
    <property type="entry name" value="Poly_Biosynth_Transport"/>
</dbReference>
<feature type="transmembrane region" description="Helical" evidence="6">
    <location>
        <begin position="200"/>
        <end position="220"/>
    </location>
</feature>
<protein>
    <submittedName>
        <fullName evidence="7">Uncharacterized protein</fullName>
    </submittedName>
</protein>
<dbReference type="AlphaFoldDB" id="A0A0P6YAF3"/>
<sequence>MTFISTVFLARVLGAEGYGIYAYAYALVMLLAMPVTAGLPNLVIRETAKGLASGRPEVVKGVWQWAGRVVTGLSLAVILIAGPLLVLWQGGLDTPAGQTMAWALALVPLMALGNLRGAALRGLKRIVAGQLPEFVLRPGMFLVLIAVNVLVVGQRISAPIAMALQAMAALLALVGAAWLLWRYTPQEVKHVSPSVDTHGWLFSSVIFALMSGFNVVNNQASTVVLGIFETPGSVGRYRVATQVAALTSFGLQAINMVVAPRFAELWARGEKERLQRLVTQSARVVLVFNILLTAMFVLVGRPFFRFVFGAEFDASYFPLLVLLGGQMVNSAAGSVAFLLNMTGHERETVLWIGLAAVLNLLLNFVLVPLWGILGAAVATAVSMAAWNGLLWWRVLRRLGINSLAFHF</sequence>
<accession>A0A0P6YAF3</accession>
<proteinExistence type="predicted"/>
<evidence type="ECO:0000256" key="1">
    <source>
        <dbReference type="ARBA" id="ARBA00004651"/>
    </source>
</evidence>
<evidence type="ECO:0000256" key="5">
    <source>
        <dbReference type="ARBA" id="ARBA00023136"/>
    </source>
</evidence>
<feature type="transmembrane region" description="Helical" evidence="6">
    <location>
        <begin position="348"/>
        <end position="366"/>
    </location>
</feature>
<evidence type="ECO:0000256" key="2">
    <source>
        <dbReference type="ARBA" id="ARBA00022475"/>
    </source>
</evidence>
<dbReference type="EMBL" id="LGKN01000004">
    <property type="protein sequence ID" value="KPL88665.1"/>
    <property type="molecule type" value="Genomic_DNA"/>
</dbReference>
<feature type="transmembrane region" description="Helical" evidence="6">
    <location>
        <begin position="372"/>
        <end position="392"/>
    </location>
</feature>
<dbReference type="PANTHER" id="PTHR30250">
    <property type="entry name" value="PST FAMILY PREDICTED COLANIC ACID TRANSPORTER"/>
    <property type="match status" value="1"/>
</dbReference>
<evidence type="ECO:0000256" key="4">
    <source>
        <dbReference type="ARBA" id="ARBA00022989"/>
    </source>
</evidence>
<dbReference type="Pfam" id="PF01943">
    <property type="entry name" value="Polysacc_synt"/>
    <property type="match status" value="1"/>
</dbReference>